<dbReference type="InterPro" id="IPR050688">
    <property type="entry name" value="Zinc_finger/UBP_domain"/>
</dbReference>
<dbReference type="GO" id="GO:0005634">
    <property type="term" value="C:nucleus"/>
    <property type="evidence" value="ECO:0007669"/>
    <property type="project" value="InterPro"/>
</dbReference>
<evidence type="ECO:0000256" key="1">
    <source>
        <dbReference type="ARBA" id="ARBA00022723"/>
    </source>
</evidence>
<evidence type="ECO:0000256" key="4">
    <source>
        <dbReference type="ARBA" id="ARBA00022833"/>
    </source>
</evidence>
<dbReference type="GO" id="GO:0008270">
    <property type="term" value="F:zinc ion binding"/>
    <property type="evidence" value="ECO:0007669"/>
    <property type="project" value="UniProtKB-KW"/>
</dbReference>
<dbReference type="EMBL" id="JAPWTK010000020">
    <property type="protein sequence ID" value="KAJ8957891.1"/>
    <property type="molecule type" value="Genomic_DNA"/>
</dbReference>
<accession>A0AAV8Z176</accession>
<keyword evidence="8" id="KW-1185">Reference proteome</keyword>
<dbReference type="GO" id="GO:0045944">
    <property type="term" value="P:positive regulation of transcription by RNA polymerase II"/>
    <property type="evidence" value="ECO:0007669"/>
    <property type="project" value="TreeGrafter"/>
</dbReference>
<evidence type="ECO:0000313" key="8">
    <source>
        <dbReference type="Proteomes" id="UP001162162"/>
    </source>
</evidence>
<keyword evidence="1" id="KW-0479">Metal-binding</keyword>
<keyword evidence="3 5" id="KW-0863">Zinc-finger</keyword>
<dbReference type="Proteomes" id="UP001162162">
    <property type="component" value="Unassembled WGS sequence"/>
</dbReference>
<dbReference type="InterPro" id="IPR013087">
    <property type="entry name" value="Znf_C2H2_type"/>
</dbReference>
<gene>
    <name evidence="7" type="ORF">NQ318_001887</name>
</gene>
<dbReference type="SMART" id="SM00355">
    <property type="entry name" value="ZnF_C2H2"/>
    <property type="match status" value="3"/>
</dbReference>
<dbReference type="PANTHER" id="PTHR24403">
    <property type="entry name" value="ZINC FINGER PROTEIN"/>
    <property type="match status" value="1"/>
</dbReference>
<evidence type="ECO:0000256" key="2">
    <source>
        <dbReference type="ARBA" id="ARBA00022737"/>
    </source>
</evidence>
<dbReference type="Gene3D" id="3.30.160.60">
    <property type="entry name" value="Classic Zinc Finger"/>
    <property type="match status" value="1"/>
</dbReference>
<evidence type="ECO:0000259" key="6">
    <source>
        <dbReference type="PROSITE" id="PS50157"/>
    </source>
</evidence>
<dbReference type="PROSITE" id="PS50157">
    <property type="entry name" value="ZINC_FINGER_C2H2_2"/>
    <property type="match status" value="1"/>
</dbReference>
<dbReference type="AlphaFoldDB" id="A0AAV8Z176"/>
<dbReference type="PANTHER" id="PTHR24403:SF109">
    <property type="entry name" value="ZINC FINGER PROTEIN 845-LIKE"/>
    <property type="match status" value="1"/>
</dbReference>
<protein>
    <recommendedName>
        <fullName evidence="6">C2H2-type domain-containing protein</fullName>
    </recommendedName>
</protein>
<evidence type="ECO:0000256" key="5">
    <source>
        <dbReference type="PROSITE-ProRule" id="PRU00042"/>
    </source>
</evidence>
<reference evidence="7" key="1">
    <citation type="journal article" date="2023" name="Insect Mol. Biol.">
        <title>Genome sequencing provides insights into the evolution of gene families encoding plant cell wall-degrading enzymes in longhorned beetles.</title>
        <authorList>
            <person name="Shin N.R."/>
            <person name="Okamura Y."/>
            <person name="Kirsch R."/>
            <person name="Pauchet Y."/>
        </authorList>
    </citation>
    <scope>NUCLEOTIDE SEQUENCE</scope>
    <source>
        <strain evidence="7">AMC_N1</strain>
    </source>
</reference>
<dbReference type="SMART" id="SM00868">
    <property type="entry name" value="zf-AD"/>
    <property type="match status" value="1"/>
</dbReference>
<feature type="domain" description="C2H2-type" evidence="6">
    <location>
        <begin position="248"/>
        <end position="277"/>
    </location>
</feature>
<organism evidence="7 8">
    <name type="scientific">Aromia moschata</name>
    <dbReference type="NCBI Taxonomy" id="1265417"/>
    <lineage>
        <taxon>Eukaryota</taxon>
        <taxon>Metazoa</taxon>
        <taxon>Ecdysozoa</taxon>
        <taxon>Arthropoda</taxon>
        <taxon>Hexapoda</taxon>
        <taxon>Insecta</taxon>
        <taxon>Pterygota</taxon>
        <taxon>Neoptera</taxon>
        <taxon>Endopterygota</taxon>
        <taxon>Coleoptera</taxon>
        <taxon>Polyphaga</taxon>
        <taxon>Cucujiformia</taxon>
        <taxon>Chrysomeloidea</taxon>
        <taxon>Cerambycidae</taxon>
        <taxon>Cerambycinae</taxon>
        <taxon>Callichromatini</taxon>
        <taxon>Aromia</taxon>
    </lineage>
</organism>
<keyword evidence="4" id="KW-0862">Zinc</keyword>
<evidence type="ECO:0000256" key="3">
    <source>
        <dbReference type="ARBA" id="ARBA00022771"/>
    </source>
</evidence>
<sequence length="329" mass="38282">MAPNEERLCRLCLKETKSDFLAIEGITREMLEAVLQNIDLSLKERVTASTNGLDSTKVDVVEVAYLSNNQNEQAVSDSDHSICRLCMKRVYCIALDLLDEDFIMKMVPKCIPQINLRITARPMFCEVCVESLNDYFHFMSSCYDTEEKISEHLKFQGAERGQVDLRSIHRIPVKNDANYNIKCQNDTAKSEFKDVHSCGYPVKLEDELIIKNEDEVVEFKEEGNRLIEEWLEETGFEVIRNPFDKKHYKCKRCPYKTKYRHILKRHSSNHAHPSQLPKLKCLLCSYEARREHSLKRHMKEHNSSATIYKCVLCTFSTLNKTTFNSHQLA</sequence>
<comment type="caution">
    <text evidence="7">The sequence shown here is derived from an EMBL/GenBank/DDBJ whole genome shotgun (WGS) entry which is preliminary data.</text>
</comment>
<proteinExistence type="predicted"/>
<evidence type="ECO:0000313" key="7">
    <source>
        <dbReference type="EMBL" id="KAJ8957891.1"/>
    </source>
</evidence>
<keyword evidence="2" id="KW-0677">Repeat</keyword>
<name>A0AAV8Z176_9CUCU</name>
<dbReference type="InterPro" id="IPR012934">
    <property type="entry name" value="Znf_AD"/>
</dbReference>